<dbReference type="PANTHER" id="PTHR12775">
    <property type="entry name" value="PROTEIN C20ORF43 HOMOLOG"/>
    <property type="match status" value="1"/>
</dbReference>
<gene>
    <name evidence="2" type="ORF">MHBO_000928</name>
</gene>
<accession>A0ABV2AHA1</accession>
<keyword evidence="3" id="KW-1185">Reference proteome</keyword>
<proteinExistence type="inferred from homology"/>
<dbReference type="Proteomes" id="UP001439008">
    <property type="component" value="Unassembled WGS sequence"/>
</dbReference>
<dbReference type="PANTHER" id="PTHR12775:SF0">
    <property type="entry name" value="REPLICATION TERMINATION FACTOR 2"/>
    <property type="match status" value="1"/>
</dbReference>
<organism evidence="2 3">
    <name type="scientific">Bonamia ostreae</name>
    <dbReference type="NCBI Taxonomy" id="126728"/>
    <lineage>
        <taxon>Eukaryota</taxon>
        <taxon>Sar</taxon>
        <taxon>Rhizaria</taxon>
        <taxon>Endomyxa</taxon>
        <taxon>Ascetosporea</taxon>
        <taxon>Haplosporida</taxon>
        <taxon>Bonamia</taxon>
    </lineage>
</organism>
<evidence type="ECO:0008006" key="4">
    <source>
        <dbReference type="Google" id="ProtNLM"/>
    </source>
</evidence>
<dbReference type="EMBL" id="JBDODL010000187">
    <property type="protein sequence ID" value="MES1919054.1"/>
    <property type="molecule type" value="Genomic_DNA"/>
</dbReference>
<evidence type="ECO:0000256" key="1">
    <source>
        <dbReference type="ARBA" id="ARBA00009885"/>
    </source>
</evidence>
<dbReference type="InterPro" id="IPR027799">
    <property type="entry name" value="Rtf2_RING-finger"/>
</dbReference>
<protein>
    <recommendedName>
        <fullName evidence="4">Replication termination factor 2</fullName>
    </recommendedName>
</protein>
<dbReference type="InterPro" id="IPR006735">
    <property type="entry name" value="Rtf2"/>
</dbReference>
<reference evidence="2 3" key="1">
    <citation type="journal article" date="2024" name="BMC Biol.">
        <title>Comparative genomics of Ascetosporea gives new insight into the evolutionary basis for animal parasitism in Rhizaria.</title>
        <authorList>
            <person name="Hiltunen Thoren M."/>
            <person name="Onut-Brannstrom I."/>
            <person name="Alfjorden A."/>
            <person name="Peckova H."/>
            <person name="Swords F."/>
            <person name="Hooper C."/>
            <person name="Holzer A.S."/>
            <person name="Bass D."/>
            <person name="Burki F."/>
        </authorList>
    </citation>
    <scope>NUCLEOTIDE SEQUENCE [LARGE SCALE GENOMIC DNA]</scope>
    <source>
        <strain evidence="2">20-A016</strain>
    </source>
</reference>
<dbReference type="CDD" id="cd16653">
    <property type="entry name" value="RING-like_Rtf2"/>
    <property type="match status" value="1"/>
</dbReference>
<name>A0ABV2AHA1_9EUKA</name>
<sequence length="144" mass="16295">MGNDGGTIVGRMCVKIKKPKKSPKNVSFGETELDKWRHCSLSQEPLKNPIVIDRLGFLINKEALIKHLLQKSLHEKFSHIRSLKDVYPAKITFSKKSISSGSEIKAFYCPISDIMANGKQNFIVVKPCAHVFSEKALKEVKWQI</sequence>
<evidence type="ECO:0000313" key="2">
    <source>
        <dbReference type="EMBL" id="MES1919054.1"/>
    </source>
</evidence>
<comment type="caution">
    <text evidence="2">The sequence shown here is derived from an EMBL/GenBank/DDBJ whole genome shotgun (WGS) entry which is preliminary data.</text>
</comment>
<comment type="similarity">
    <text evidence="1">Belongs to the rtf2 family.</text>
</comment>
<evidence type="ECO:0000313" key="3">
    <source>
        <dbReference type="Proteomes" id="UP001439008"/>
    </source>
</evidence>
<dbReference type="Pfam" id="PF04641">
    <property type="entry name" value="Rtf2"/>
    <property type="match status" value="1"/>
</dbReference>